<dbReference type="InterPro" id="IPR047127">
    <property type="entry name" value="MutT-like"/>
</dbReference>
<comment type="cofactor">
    <cofactor evidence="1">
        <name>Mg(2+)</name>
        <dbReference type="ChEBI" id="CHEBI:18420"/>
    </cofactor>
</comment>
<evidence type="ECO:0000313" key="20">
    <source>
        <dbReference type="Proteomes" id="UP001596023"/>
    </source>
</evidence>
<evidence type="ECO:0000256" key="5">
    <source>
        <dbReference type="ARBA" id="ARBA00022723"/>
    </source>
</evidence>
<keyword evidence="7 17" id="KW-0378">Hydrolase</keyword>
<comment type="similarity">
    <text evidence="2 17">Belongs to the Nudix hydrolase family.</text>
</comment>
<evidence type="ECO:0000256" key="11">
    <source>
        <dbReference type="ARBA" id="ARBA00036904"/>
    </source>
</evidence>
<dbReference type="PROSITE" id="PS00893">
    <property type="entry name" value="NUDIX_BOX"/>
    <property type="match status" value="1"/>
</dbReference>
<dbReference type="SUPFAM" id="SSF55811">
    <property type="entry name" value="Nudix"/>
    <property type="match status" value="1"/>
</dbReference>
<dbReference type="PROSITE" id="PS51462">
    <property type="entry name" value="NUDIX"/>
    <property type="match status" value="1"/>
</dbReference>
<reference evidence="20" key="1">
    <citation type="journal article" date="2019" name="Int. J. Syst. Evol. Microbiol.">
        <title>The Global Catalogue of Microorganisms (GCM) 10K type strain sequencing project: providing services to taxonomists for standard genome sequencing and annotation.</title>
        <authorList>
            <consortium name="The Broad Institute Genomics Platform"/>
            <consortium name="The Broad Institute Genome Sequencing Center for Infectious Disease"/>
            <person name="Wu L."/>
            <person name="Ma J."/>
        </authorList>
    </citation>
    <scope>NUCLEOTIDE SEQUENCE [LARGE SCALE GENOMIC DNA]</scope>
    <source>
        <strain evidence="20">CCUG 66188</strain>
    </source>
</reference>
<evidence type="ECO:0000256" key="15">
    <source>
        <dbReference type="ARBA" id="ARBA00041979"/>
    </source>
</evidence>
<sequence>FFRGQFRFGTRGQRSLDFPVAAIIAKEDKILCTQRGNVKYLPYKWEFPGGKVEVAETKEEALIREIKEELGCTIIIKDHAVEVKHEYDFAIINLTAYYCNIIDGNILRKEHHAIKWCSIDELFDLDWADADLPIVQRISNR</sequence>
<dbReference type="PRINTS" id="PR00502">
    <property type="entry name" value="NUDIXFAMILY"/>
</dbReference>
<evidence type="ECO:0000256" key="7">
    <source>
        <dbReference type="ARBA" id="ARBA00022801"/>
    </source>
</evidence>
<keyword evidence="3" id="KW-0515">Mutator protein</keyword>
<organism evidence="19 20">
    <name type="scientific">Dysgonomonas termitidis</name>
    <dbReference type="NCBI Taxonomy" id="1516126"/>
    <lineage>
        <taxon>Bacteria</taxon>
        <taxon>Pseudomonadati</taxon>
        <taxon>Bacteroidota</taxon>
        <taxon>Bacteroidia</taxon>
        <taxon>Bacteroidales</taxon>
        <taxon>Dysgonomonadaceae</taxon>
        <taxon>Dysgonomonas</taxon>
    </lineage>
</organism>
<evidence type="ECO:0000256" key="4">
    <source>
        <dbReference type="ARBA" id="ARBA00022705"/>
    </source>
</evidence>
<comment type="catalytic activity">
    <reaction evidence="11">
        <text>8-oxo-GTP + H2O = 8-oxo-GMP + diphosphate + H(+)</text>
        <dbReference type="Rhea" id="RHEA:67616"/>
        <dbReference type="ChEBI" id="CHEBI:15377"/>
        <dbReference type="ChEBI" id="CHEBI:15378"/>
        <dbReference type="ChEBI" id="CHEBI:33019"/>
        <dbReference type="ChEBI" id="CHEBI:143553"/>
        <dbReference type="ChEBI" id="CHEBI:145694"/>
    </reaction>
</comment>
<keyword evidence="6" id="KW-0227">DNA damage</keyword>
<evidence type="ECO:0000256" key="2">
    <source>
        <dbReference type="ARBA" id="ARBA00005582"/>
    </source>
</evidence>
<dbReference type="Proteomes" id="UP001596023">
    <property type="component" value="Unassembled WGS sequence"/>
</dbReference>
<evidence type="ECO:0000256" key="3">
    <source>
        <dbReference type="ARBA" id="ARBA00022457"/>
    </source>
</evidence>
<dbReference type="CDD" id="cd03425">
    <property type="entry name" value="NUDIX_MutT_NudA_like"/>
    <property type="match status" value="1"/>
</dbReference>
<evidence type="ECO:0000256" key="16">
    <source>
        <dbReference type="ARBA" id="ARBA00042798"/>
    </source>
</evidence>
<dbReference type="Pfam" id="PF00293">
    <property type="entry name" value="NUDIX"/>
    <property type="match status" value="1"/>
</dbReference>
<evidence type="ECO:0000256" key="8">
    <source>
        <dbReference type="ARBA" id="ARBA00022842"/>
    </source>
</evidence>
<name>A0ABV9KS05_9BACT</name>
<comment type="catalytic activity">
    <reaction evidence="10">
        <text>8-oxo-dGTP + H2O = 8-oxo-dGMP + diphosphate + H(+)</text>
        <dbReference type="Rhea" id="RHEA:31575"/>
        <dbReference type="ChEBI" id="CHEBI:15377"/>
        <dbReference type="ChEBI" id="CHEBI:15378"/>
        <dbReference type="ChEBI" id="CHEBI:33019"/>
        <dbReference type="ChEBI" id="CHEBI:63224"/>
        <dbReference type="ChEBI" id="CHEBI:77896"/>
        <dbReference type="EC" id="3.6.1.55"/>
    </reaction>
</comment>
<evidence type="ECO:0000256" key="17">
    <source>
        <dbReference type="RuleBase" id="RU003476"/>
    </source>
</evidence>
<dbReference type="Gene3D" id="3.90.79.10">
    <property type="entry name" value="Nucleoside Triphosphate Pyrophosphohydrolase"/>
    <property type="match status" value="1"/>
</dbReference>
<feature type="domain" description="Nudix hydrolase" evidence="18">
    <location>
        <begin position="15"/>
        <end position="140"/>
    </location>
</feature>
<comment type="caution">
    <text evidence="19">The sequence shown here is derived from an EMBL/GenBank/DDBJ whole genome shotgun (WGS) entry which is preliminary data.</text>
</comment>
<evidence type="ECO:0000256" key="1">
    <source>
        <dbReference type="ARBA" id="ARBA00001946"/>
    </source>
</evidence>
<evidence type="ECO:0000256" key="10">
    <source>
        <dbReference type="ARBA" id="ARBA00035861"/>
    </source>
</evidence>
<evidence type="ECO:0000256" key="9">
    <source>
        <dbReference type="ARBA" id="ARBA00023204"/>
    </source>
</evidence>
<dbReference type="GO" id="GO:0016787">
    <property type="term" value="F:hydrolase activity"/>
    <property type="evidence" value="ECO:0007669"/>
    <property type="project" value="UniProtKB-KW"/>
</dbReference>
<protein>
    <recommendedName>
        <fullName evidence="13">8-oxo-dGTP diphosphatase</fullName>
        <ecNumber evidence="12">3.6.1.55</ecNumber>
    </recommendedName>
    <alternativeName>
        <fullName evidence="16">7,8-dihydro-8-oxoguanine-triphosphatase</fullName>
    </alternativeName>
    <alternativeName>
        <fullName evidence="15">Mutator protein MutT</fullName>
    </alternativeName>
    <alternativeName>
        <fullName evidence="14">dGTP pyrophosphohydrolase</fullName>
    </alternativeName>
</protein>
<keyword evidence="20" id="KW-1185">Reference proteome</keyword>
<dbReference type="PANTHER" id="PTHR47707:SF1">
    <property type="entry name" value="NUDIX HYDROLASE FAMILY PROTEIN"/>
    <property type="match status" value="1"/>
</dbReference>
<dbReference type="EC" id="3.6.1.55" evidence="12"/>
<dbReference type="InterPro" id="IPR015797">
    <property type="entry name" value="NUDIX_hydrolase-like_dom_sf"/>
</dbReference>
<evidence type="ECO:0000256" key="12">
    <source>
        <dbReference type="ARBA" id="ARBA00038905"/>
    </source>
</evidence>
<keyword evidence="8" id="KW-0460">Magnesium</keyword>
<feature type="non-terminal residue" evidence="19">
    <location>
        <position position="1"/>
    </location>
</feature>
<dbReference type="InterPro" id="IPR020476">
    <property type="entry name" value="Nudix_hydrolase"/>
</dbReference>
<evidence type="ECO:0000313" key="19">
    <source>
        <dbReference type="EMBL" id="MFC4672945.1"/>
    </source>
</evidence>
<keyword evidence="4" id="KW-0235">DNA replication</keyword>
<dbReference type="InterPro" id="IPR020084">
    <property type="entry name" value="NUDIX_hydrolase_CS"/>
</dbReference>
<keyword evidence="9" id="KW-0234">DNA repair</keyword>
<evidence type="ECO:0000256" key="6">
    <source>
        <dbReference type="ARBA" id="ARBA00022763"/>
    </source>
</evidence>
<evidence type="ECO:0000256" key="13">
    <source>
        <dbReference type="ARBA" id="ARBA00040794"/>
    </source>
</evidence>
<proteinExistence type="inferred from homology"/>
<dbReference type="PANTHER" id="PTHR47707">
    <property type="entry name" value="8-OXO-DGTP DIPHOSPHATASE"/>
    <property type="match status" value="1"/>
</dbReference>
<dbReference type="RefSeq" id="WP_379994171.1">
    <property type="nucleotide sequence ID" value="NZ_JBHSGN010000040.1"/>
</dbReference>
<evidence type="ECO:0000256" key="14">
    <source>
        <dbReference type="ARBA" id="ARBA00041592"/>
    </source>
</evidence>
<dbReference type="InterPro" id="IPR000086">
    <property type="entry name" value="NUDIX_hydrolase_dom"/>
</dbReference>
<dbReference type="EMBL" id="JBHSGN010000040">
    <property type="protein sequence ID" value="MFC4672945.1"/>
    <property type="molecule type" value="Genomic_DNA"/>
</dbReference>
<accession>A0ABV9KS05</accession>
<gene>
    <name evidence="19" type="ORF">ACFO6W_04495</name>
</gene>
<keyword evidence="5" id="KW-0479">Metal-binding</keyword>
<evidence type="ECO:0000259" key="18">
    <source>
        <dbReference type="PROSITE" id="PS51462"/>
    </source>
</evidence>